<reference evidence="6 7" key="1">
    <citation type="submission" date="2024-03" db="EMBL/GenBank/DDBJ databases">
        <title>Human intestinal bacterial collection.</title>
        <authorList>
            <person name="Pauvert C."/>
            <person name="Hitch T.C.A."/>
            <person name="Clavel T."/>
        </authorList>
    </citation>
    <scope>NUCLEOTIDE SEQUENCE [LARGE SCALE GENOMIC DNA]</scope>
    <source>
        <strain evidence="6 7">CLA-AA-H132</strain>
    </source>
</reference>
<proteinExistence type="predicted"/>
<dbReference type="PANTHER" id="PTHR11707">
    <property type="entry name" value="L-ASPARAGINASE"/>
    <property type="match status" value="1"/>
</dbReference>
<dbReference type="InterPro" id="IPR037152">
    <property type="entry name" value="L-asparaginase_N_sf"/>
</dbReference>
<dbReference type="InterPro" id="IPR027473">
    <property type="entry name" value="L-asparaginase_C"/>
</dbReference>
<sequence length="333" mass="37528">MKRILLILTGGTIASVDTDEGLRPGITPEDLRKSLAEITDFCEIEILPLLNVDSTNIQPEHWQMIEKAVEENFDNYDGFVITHGTDTMAYTAAALSYMIQNPHKPIVITGSQKPLVKTITDARKNLRDSFRFACEENVNGVYLVFNGEVILGTRARKVRSKSFNAFDSINYPIAAFVDNDRVVRYVELKGEDKPVSFSQKLAPKVFLLKLVPGIKPDILDYIGDNYDAVIIESCGVGGIPFADERNFLDKLESLTRKNCIVVIATQVMLEGSDVELYEVGFKAMSRYHLLQAYDMTTEALVAKLMWLLGKGYDFDTFQREFYRPVANDLLRGQ</sequence>
<organism evidence="6 7">
    <name type="scientific">Laedolimicola intestinihominis</name>
    <dbReference type="NCBI Taxonomy" id="3133166"/>
    <lineage>
        <taxon>Bacteria</taxon>
        <taxon>Bacillati</taxon>
        <taxon>Bacillota</taxon>
        <taxon>Clostridia</taxon>
        <taxon>Lachnospirales</taxon>
        <taxon>Lachnospiraceae</taxon>
        <taxon>Laedolimicola</taxon>
    </lineage>
</organism>
<dbReference type="InterPro" id="IPR027475">
    <property type="entry name" value="Asparaginase/glutaminase_AS2"/>
</dbReference>
<dbReference type="InterPro" id="IPR006033">
    <property type="entry name" value="AsnA_fam"/>
</dbReference>
<feature type="active site" evidence="3">
    <location>
        <position position="85"/>
    </location>
</feature>
<dbReference type="SMART" id="SM00870">
    <property type="entry name" value="Asparaginase"/>
    <property type="match status" value="1"/>
</dbReference>
<evidence type="ECO:0000259" key="5">
    <source>
        <dbReference type="Pfam" id="PF17763"/>
    </source>
</evidence>
<keyword evidence="7" id="KW-1185">Reference proteome</keyword>
<evidence type="ECO:0000313" key="6">
    <source>
        <dbReference type="EMBL" id="MEQ2471674.1"/>
    </source>
</evidence>
<feature type="domain" description="Asparaginase/glutaminase C-terminal" evidence="5">
    <location>
        <begin position="204"/>
        <end position="321"/>
    </location>
</feature>
<dbReference type="InterPro" id="IPR041725">
    <property type="entry name" value="L-asparaginase_I"/>
</dbReference>
<dbReference type="EMBL" id="JBBMFE010000002">
    <property type="protein sequence ID" value="MEQ2471674.1"/>
    <property type="molecule type" value="Genomic_DNA"/>
</dbReference>
<accession>A0ABV1FE61</accession>
<dbReference type="Gene3D" id="3.40.50.1170">
    <property type="entry name" value="L-asparaginase, N-terminal domain"/>
    <property type="match status" value="1"/>
</dbReference>
<dbReference type="PIRSF" id="PIRSF500176">
    <property type="entry name" value="L_ASNase"/>
    <property type="match status" value="1"/>
</dbReference>
<dbReference type="SUPFAM" id="SSF53774">
    <property type="entry name" value="Glutaminase/Asparaginase"/>
    <property type="match status" value="1"/>
</dbReference>
<protein>
    <recommendedName>
        <fullName evidence="1">asparaginase</fullName>
        <ecNumber evidence="1">3.5.1.1</ecNumber>
    </recommendedName>
</protein>
<dbReference type="InterPro" id="IPR036152">
    <property type="entry name" value="Asp/glu_Ase-like_sf"/>
</dbReference>
<feature type="domain" description="L-asparaginase N-terminal" evidence="4">
    <location>
        <begin position="3"/>
        <end position="183"/>
    </location>
</feature>
<evidence type="ECO:0000256" key="1">
    <source>
        <dbReference type="ARBA" id="ARBA00012920"/>
    </source>
</evidence>
<dbReference type="NCBIfam" id="TIGR00519">
    <property type="entry name" value="asnASE_I"/>
    <property type="match status" value="1"/>
</dbReference>
<gene>
    <name evidence="6" type="ORF">WMO29_04105</name>
</gene>
<dbReference type="PROSITE" id="PS00917">
    <property type="entry name" value="ASN_GLN_ASE_2"/>
    <property type="match status" value="1"/>
</dbReference>
<dbReference type="EC" id="3.5.1.1" evidence="1"/>
<dbReference type="PIRSF" id="PIRSF001220">
    <property type="entry name" value="L-ASNase_gatD"/>
    <property type="match status" value="1"/>
</dbReference>
<name>A0ABV1FE61_9FIRM</name>
<evidence type="ECO:0000313" key="7">
    <source>
        <dbReference type="Proteomes" id="UP001438008"/>
    </source>
</evidence>
<dbReference type="InterPro" id="IPR040919">
    <property type="entry name" value="Asparaginase_C"/>
</dbReference>
<dbReference type="SFLD" id="SFLDS00057">
    <property type="entry name" value="Glutaminase/Asparaginase"/>
    <property type="match status" value="1"/>
</dbReference>
<dbReference type="PANTHER" id="PTHR11707:SF28">
    <property type="entry name" value="60 KDA LYSOPHOSPHOLIPASE"/>
    <property type="match status" value="1"/>
</dbReference>
<dbReference type="PROSITE" id="PS51732">
    <property type="entry name" value="ASN_GLN_ASE_3"/>
    <property type="match status" value="1"/>
</dbReference>
<dbReference type="CDD" id="cd08963">
    <property type="entry name" value="L-asparaginase_I"/>
    <property type="match status" value="1"/>
</dbReference>
<dbReference type="InterPro" id="IPR006034">
    <property type="entry name" value="Asparaginase/glutaminase-like"/>
</dbReference>
<evidence type="ECO:0000259" key="4">
    <source>
        <dbReference type="Pfam" id="PF00710"/>
    </source>
</evidence>
<keyword evidence="2" id="KW-0378">Hydrolase</keyword>
<dbReference type="RefSeq" id="WP_349163873.1">
    <property type="nucleotide sequence ID" value="NZ_JBBMFE010000002.1"/>
</dbReference>
<evidence type="ECO:0000256" key="2">
    <source>
        <dbReference type="ARBA" id="ARBA00022801"/>
    </source>
</evidence>
<dbReference type="Gene3D" id="3.40.50.40">
    <property type="match status" value="1"/>
</dbReference>
<dbReference type="Proteomes" id="UP001438008">
    <property type="component" value="Unassembled WGS sequence"/>
</dbReference>
<comment type="caution">
    <text evidence="6">The sequence shown here is derived from an EMBL/GenBank/DDBJ whole genome shotgun (WGS) entry which is preliminary data.</text>
</comment>
<dbReference type="Pfam" id="PF00710">
    <property type="entry name" value="Asparaginase"/>
    <property type="match status" value="1"/>
</dbReference>
<dbReference type="PRINTS" id="PR00139">
    <property type="entry name" value="ASNGLNASE"/>
</dbReference>
<dbReference type="Pfam" id="PF17763">
    <property type="entry name" value="Asparaginase_C"/>
    <property type="match status" value="1"/>
</dbReference>
<dbReference type="InterPro" id="IPR027474">
    <property type="entry name" value="L-asparaginase_N"/>
</dbReference>
<evidence type="ECO:0000256" key="3">
    <source>
        <dbReference type="PROSITE-ProRule" id="PRU10100"/>
    </source>
</evidence>